<sequence length="112" mass="12485">MKERELFNLFNDNPNLITHCPVCNLRFNPLEAKVLQEGEGGHLVYIKCRHCQAAILTLIAANNLGISSIGLITDLTGDDILKFKGAGAINCDDVIELHQFLSREKALIDYFN</sequence>
<dbReference type="Proteomes" id="UP000178432">
    <property type="component" value="Unassembled WGS sequence"/>
</dbReference>
<dbReference type="EMBL" id="MHIF01000062">
    <property type="protein sequence ID" value="OGY46346.1"/>
    <property type="molecule type" value="Genomic_DNA"/>
</dbReference>
<organism evidence="1 2">
    <name type="scientific">Candidatus Buchananbacteria bacterium RIFCSPHIGHO2_01_FULL_46_12</name>
    <dbReference type="NCBI Taxonomy" id="1797536"/>
    <lineage>
        <taxon>Bacteria</taxon>
        <taxon>Candidatus Buchananiibacteriota</taxon>
    </lineage>
</organism>
<dbReference type="AlphaFoldDB" id="A0A1G1Y3E4"/>
<proteinExistence type="predicted"/>
<accession>A0A1G1Y3E4</accession>
<evidence type="ECO:0000313" key="1">
    <source>
        <dbReference type="EMBL" id="OGY46346.1"/>
    </source>
</evidence>
<evidence type="ECO:0000313" key="2">
    <source>
        <dbReference type="Proteomes" id="UP000178432"/>
    </source>
</evidence>
<name>A0A1G1Y3E4_9BACT</name>
<reference evidence="1 2" key="1">
    <citation type="journal article" date="2016" name="Nat. Commun.">
        <title>Thousands of microbial genomes shed light on interconnected biogeochemical processes in an aquifer system.</title>
        <authorList>
            <person name="Anantharaman K."/>
            <person name="Brown C.T."/>
            <person name="Hug L.A."/>
            <person name="Sharon I."/>
            <person name="Castelle C.J."/>
            <person name="Probst A.J."/>
            <person name="Thomas B.C."/>
            <person name="Singh A."/>
            <person name="Wilkins M.J."/>
            <person name="Karaoz U."/>
            <person name="Brodie E.L."/>
            <person name="Williams K.H."/>
            <person name="Hubbard S.S."/>
            <person name="Banfield J.F."/>
        </authorList>
    </citation>
    <scope>NUCLEOTIDE SEQUENCE [LARGE SCALE GENOMIC DNA]</scope>
</reference>
<gene>
    <name evidence="1" type="ORF">A2663_02295</name>
</gene>
<comment type="caution">
    <text evidence="1">The sequence shown here is derived from an EMBL/GenBank/DDBJ whole genome shotgun (WGS) entry which is preliminary data.</text>
</comment>
<protein>
    <submittedName>
        <fullName evidence="1">Uncharacterized protein</fullName>
    </submittedName>
</protein>